<reference evidence="2 3" key="1">
    <citation type="submission" date="2016-12" db="EMBL/GenBank/DDBJ databases">
        <title>The genomes of Aspergillus section Nigri reveals drivers in fungal speciation.</title>
        <authorList>
            <consortium name="DOE Joint Genome Institute"/>
            <person name="Vesth T.C."/>
            <person name="Nybo J."/>
            <person name="Theobald S."/>
            <person name="Brandl J."/>
            <person name="Frisvad J.C."/>
            <person name="Nielsen K.F."/>
            <person name="Lyhne E.K."/>
            <person name="Kogle M.E."/>
            <person name="Kuo A."/>
            <person name="Riley R."/>
            <person name="Clum A."/>
            <person name="Nolan M."/>
            <person name="Lipzen A."/>
            <person name="Salamov A."/>
            <person name="Henrissat B."/>
            <person name="Wiebenga A."/>
            <person name="De Vries R.P."/>
            <person name="Grigoriev I.V."/>
            <person name="Mortensen U.H."/>
            <person name="Andersen M.R."/>
            <person name="Baker S.E."/>
        </authorList>
    </citation>
    <scope>NUCLEOTIDE SEQUENCE [LARGE SCALE GENOMIC DNA]</scope>
    <source>
        <strain evidence="2 3">JOP 1030-1</strain>
    </source>
</reference>
<accession>A0A318ZYB4</accession>
<dbReference type="Proteomes" id="UP000248349">
    <property type="component" value="Unassembled WGS sequence"/>
</dbReference>
<keyword evidence="3" id="KW-1185">Reference proteome</keyword>
<sequence length="133" mass="14594">MRSARSTQTVLLPTLSRVMSLLCLVPQGNYVSKLVSSIHTLNKSLLFNLAKGTSPASISRFIHPASDFYRSRPGRSASIPCRPSSSSSPPIQACSFPMCNVSPTIMECYVIMHVLENSSCRRSSTDEKKGERL</sequence>
<evidence type="ECO:0000313" key="2">
    <source>
        <dbReference type="EMBL" id="PYH45088.1"/>
    </source>
</evidence>
<dbReference type="AlphaFoldDB" id="A0A318ZYB4"/>
<proteinExistence type="predicted"/>
<evidence type="ECO:0000256" key="1">
    <source>
        <dbReference type="SAM" id="SignalP"/>
    </source>
</evidence>
<organism evidence="2 3">
    <name type="scientific">Aspergillus saccharolyticus JOP 1030-1</name>
    <dbReference type="NCBI Taxonomy" id="1450539"/>
    <lineage>
        <taxon>Eukaryota</taxon>
        <taxon>Fungi</taxon>
        <taxon>Dikarya</taxon>
        <taxon>Ascomycota</taxon>
        <taxon>Pezizomycotina</taxon>
        <taxon>Eurotiomycetes</taxon>
        <taxon>Eurotiomycetidae</taxon>
        <taxon>Eurotiales</taxon>
        <taxon>Aspergillaceae</taxon>
        <taxon>Aspergillus</taxon>
        <taxon>Aspergillus subgen. Circumdati</taxon>
    </lineage>
</organism>
<evidence type="ECO:0008006" key="4">
    <source>
        <dbReference type="Google" id="ProtNLM"/>
    </source>
</evidence>
<evidence type="ECO:0000313" key="3">
    <source>
        <dbReference type="Proteomes" id="UP000248349"/>
    </source>
</evidence>
<protein>
    <recommendedName>
        <fullName evidence="4">Secreted protein</fullName>
    </recommendedName>
</protein>
<feature type="chain" id="PRO_5016455644" description="Secreted protein" evidence="1">
    <location>
        <begin position="21"/>
        <end position="133"/>
    </location>
</feature>
<gene>
    <name evidence="2" type="ORF">BP01DRAFT_357009</name>
</gene>
<keyword evidence="1" id="KW-0732">Signal</keyword>
<dbReference type="RefSeq" id="XP_025431070.1">
    <property type="nucleotide sequence ID" value="XM_025575095.1"/>
</dbReference>
<dbReference type="GeneID" id="37076323"/>
<dbReference type="EMBL" id="KZ821233">
    <property type="protein sequence ID" value="PYH45088.1"/>
    <property type="molecule type" value="Genomic_DNA"/>
</dbReference>
<feature type="signal peptide" evidence="1">
    <location>
        <begin position="1"/>
        <end position="20"/>
    </location>
</feature>
<name>A0A318ZYB4_9EURO</name>